<gene>
    <name evidence="1" type="ORF">LPB142_11780</name>
</gene>
<dbReference type="RefSeq" id="WP_071166493.1">
    <property type="nucleotide sequence ID" value="NZ_CP017781.1"/>
</dbReference>
<dbReference type="InterPro" id="IPR025961">
    <property type="entry name" value="Metal_resist"/>
</dbReference>
<dbReference type="Proteomes" id="UP000176562">
    <property type="component" value="Chromosome"/>
</dbReference>
<reference evidence="1 2" key="1">
    <citation type="submission" date="2016-10" db="EMBL/GenBank/DDBJ databases">
        <title>Rhodobacter sp. LPB0142, isolated from sea water.</title>
        <authorList>
            <person name="Kim E."/>
            <person name="Yi H."/>
        </authorList>
    </citation>
    <scope>NUCLEOTIDE SEQUENCE [LARGE SCALE GENOMIC DNA]</scope>
    <source>
        <strain evidence="1 2">LPB0142</strain>
    </source>
</reference>
<organism evidence="1 2">
    <name type="scientific">Rhodobacter xanthinilyticus</name>
    <dbReference type="NCBI Taxonomy" id="1850250"/>
    <lineage>
        <taxon>Bacteria</taxon>
        <taxon>Pseudomonadati</taxon>
        <taxon>Pseudomonadota</taxon>
        <taxon>Alphaproteobacteria</taxon>
        <taxon>Rhodobacterales</taxon>
        <taxon>Rhodobacter group</taxon>
        <taxon>Rhodobacter</taxon>
    </lineage>
</organism>
<dbReference type="Pfam" id="PF13801">
    <property type="entry name" value="Metal_resist"/>
    <property type="match status" value="1"/>
</dbReference>
<dbReference type="AlphaFoldDB" id="A0A1D9MDV4"/>
<accession>A0A1D9MDV4</accession>
<dbReference type="EMBL" id="CP017781">
    <property type="protein sequence ID" value="AOZ69919.1"/>
    <property type="molecule type" value="Genomic_DNA"/>
</dbReference>
<dbReference type="STRING" id="1850250.LPB142_11780"/>
<dbReference type="KEGG" id="rhp:LPB142_11780"/>
<protein>
    <recommendedName>
        <fullName evidence="3">Periplasmic heavy metal sensor</fullName>
    </recommendedName>
</protein>
<proteinExistence type="predicted"/>
<sequence length="163" mass="17869">MAEQQPGRAAMRGWVRALFVASLTLNLAVAGVVIGGLVAHEQHPPRPPVGDIGLGPFTEAFSSEDRGALRRAAKAEGLNFKAMRDEAQADLAALTRALEAEPWDEAAVQAALGAHRERTLERIEIGERLMVDRLRAMSPQERHAFAKRLGTVFARFERKPPEK</sequence>
<name>A0A1D9MDV4_9RHOB</name>
<evidence type="ECO:0000313" key="1">
    <source>
        <dbReference type="EMBL" id="AOZ69919.1"/>
    </source>
</evidence>
<evidence type="ECO:0008006" key="3">
    <source>
        <dbReference type="Google" id="ProtNLM"/>
    </source>
</evidence>
<keyword evidence="2" id="KW-1185">Reference proteome</keyword>
<evidence type="ECO:0000313" key="2">
    <source>
        <dbReference type="Proteomes" id="UP000176562"/>
    </source>
</evidence>